<evidence type="ECO:0000256" key="3">
    <source>
        <dbReference type="ARBA" id="ARBA00022806"/>
    </source>
</evidence>
<evidence type="ECO:0000256" key="2">
    <source>
        <dbReference type="ARBA" id="ARBA00022801"/>
    </source>
</evidence>
<keyword evidence="1" id="KW-0547">Nucleotide-binding</keyword>
<evidence type="ECO:0000313" key="8">
    <source>
        <dbReference type="Proteomes" id="UP000199496"/>
    </source>
</evidence>
<evidence type="ECO:0000259" key="5">
    <source>
        <dbReference type="PROSITE" id="PS51192"/>
    </source>
</evidence>
<dbReference type="PANTHER" id="PTHR11274">
    <property type="entry name" value="RAD25/XP-B DNA REPAIR HELICASE"/>
    <property type="match status" value="1"/>
</dbReference>
<dbReference type="Pfam" id="PF00270">
    <property type="entry name" value="DEAD"/>
    <property type="match status" value="1"/>
</dbReference>
<dbReference type="AlphaFoldDB" id="A0A1H9DKW2"/>
<dbReference type="GO" id="GO:0003676">
    <property type="term" value="F:nucleic acid binding"/>
    <property type="evidence" value="ECO:0007669"/>
    <property type="project" value="InterPro"/>
</dbReference>
<dbReference type="InterPro" id="IPR011545">
    <property type="entry name" value="DEAD/DEAH_box_helicase_dom"/>
</dbReference>
<proteinExistence type="predicted"/>
<dbReference type="GO" id="GO:0005524">
    <property type="term" value="F:ATP binding"/>
    <property type="evidence" value="ECO:0007669"/>
    <property type="project" value="UniProtKB-KW"/>
</dbReference>
<dbReference type="GO" id="GO:0016787">
    <property type="term" value="F:hydrolase activity"/>
    <property type="evidence" value="ECO:0007669"/>
    <property type="project" value="UniProtKB-KW"/>
</dbReference>
<dbReference type="RefSeq" id="WP_143339715.1">
    <property type="nucleotide sequence ID" value="NZ_FOFO01000018.1"/>
</dbReference>
<evidence type="ECO:0000256" key="1">
    <source>
        <dbReference type="ARBA" id="ARBA00022741"/>
    </source>
</evidence>
<sequence>MSINQLNALPSVFFPSEIDSDRVIFWPIAKESHVLDCMVGYFTSGVLSELAATISCYLRCNANVMRFIISPQLSQNDLLAIQRALEDDEDYFEILFPGLVYEESSLRNYTLAALSSLVSQGRIELRLALKESGIFHAKAWFFTTPYGGVVIHGSSNATHGGLGENFEQLVLSRSWLSDESEEIYEQLKGKFNCLWRSELAGVKTIPVNKSTMETLEKLARDYKSPIEDFQNLYHQHVAPQCPEKYNVMSLKIPDYLVYREGPFKHQGEAVDCWLKNAGQGIVSIATGGGKTISALIAAANLLDRENHLMIVVAVPTKALMHQWEKDIKEFGVEPVNTAGKSRQYISASIKQGYRALRLGVAKVQVVIVTYNALFSGYFEIDGSVRRGVSSLLIADEVHNVGSEKSKVNFPVIFNFKLGLSATHERQYDEEGTVFIKREFGDVVYEYGLGDAIGNCLVPYKYKVYFTYLTAEEEDEFQELTEKIKRLSFAANLDGDSSAKERWEQLCIKRRALIESAQSKINKLFEVLPHDVDAITKTLIFCTDKKPEQLEVVNCRLNKLGIRFHQVTADETSSTNLLKGIVDSFSKDELQVLTSKRVLDEGFNVPQIEKAYLLASNTVRRQWIQRLGRVLRLSPATGKTFAEIFDFVILPQVSGKVDEDLKSLLEGEYNRVEFFSRNSKNYMEANGGYWATEKIMDLLRESS</sequence>
<keyword evidence="3 7" id="KW-0347">Helicase</keyword>
<feature type="domain" description="Helicase C-terminal" evidence="6">
    <location>
        <begin position="519"/>
        <end position="672"/>
    </location>
</feature>
<dbReference type="Pfam" id="PF00271">
    <property type="entry name" value="Helicase_C"/>
    <property type="match status" value="1"/>
</dbReference>
<dbReference type="PANTHER" id="PTHR11274:SF0">
    <property type="entry name" value="GENERAL TRANSCRIPTION AND DNA REPAIR FACTOR IIH HELICASE SUBUNIT XPB"/>
    <property type="match status" value="1"/>
</dbReference>
<dbReference type="InterPro" id="IPR001650">
    <property type="entry name" value="Helicase_C-like"/>
</dbReference>
<feature type="domain" description="Helicase ATP-binding" evidence="5">
    <location>
        <begin position="271"/>
        <end position="441"/>
    </location>
</feature>
<dbReference type="EMBL" id="FOFO01000018">
    <property type="protein sequence ID" value="SEQ14140.1"/>
    <property type="molecule type" value="Genomic_DNA"/>
</dbReference>
<dbReference type="Pfam" id="PF13091">
    <property type="entry name" value="PLDc_2"/>
    <property type="match status" value="1"/>
</dbReference>
<dbReference type="SMART" id="SM00487">
    <property type="entry name" value="DEXDc"/>
    <property type="match status" value="1"/>
</dbReference>
<keyword evidence="2" id="KW-0378">Hydrolase</keyword>
<evidence type="ECO:0000256" key="4">
    <source>
        <dbReference type="ARBA" id="ARBA00022840"/>
    </source>
</evidence>
<dbReference type="InterPro" id="IPR050615">
    <property type="entry name" value="ATP-dep_DNA_Helicase"/>
</dbReference>
<dbReference type="OrthoDB" id="9803459at2"/>
<reference evidence="7 8" key="1">
    <citation type="submission" date="2016-10" db="EMBL/GenBank/DDBJ databases">
        <authorList>
            <person name="de Groot N.N."/>
        </authorList>
    </citation>
    <scope>NUCLEOTIDE SEQUENCE [LARGE SCALE GENOMIC DNA]</scope>
    <source>
        <strain evidence="7 8">B7-7</strain>
    </source>
</reference>
<evidence type="ECO:0000259" key="6">
    <source>
        <dbReference type="PROSITE" id="PS51194"/>
    </source>
</evidence>
<accession>A0A1H9DKW2</accession>
<dbReference type="Gene3D" id="3.40.50.300">
    <property type="entry name" value="P-loop containing nucleotide triphosphate hydrolases"/>
    <property type="match status" value="2"/>
</dbReference>
<dbReference type="PROSITE" id="PS51194">
    <property type="entry name" value="HELICASE_CTER"/>
    <property type="match status" value="1"/>
</dbReference>
<keyword evidence="8" id="KW-1185">Reference proteome</keyword>
<dbReference type="InterPro" id="IPR025202">
    <property type="entry name" value="PLD-like_dom"/>
</dbReference>
<name>A0A1H9DKW2_9GAMM</name>
<dbReference type="InterPro" id="IPR027417">
    <property type="entry name" value="P-loop_NTPase"/>
</dbReference>
<dbReference type="PROSITE" id="PS51192">
    <property type="entry name" value="HELICASE_ATP_BIND_1"/>
    <property type="match status" value="1"/>
</dbReference>
<dbReference type="Gene3D" id="3.30.870.10">
    <property type="entry name" value="Endonuclease Chain A"/>
    <property type="match status" value="1"/>
</dbReference>
<gene>
    <name evidence="7" type="ORF">SAMN05421693_11823</name>
</gene>
<dbReference type="InterPro" id="IPR014001">
    <property type="entry name" value="Helicase_ATP-bd"/>
</dbReference>
<evidence type="ECO:0000313" key="7">
    <source>
        <dbReference type="EMBL" id="SEQ14140.1"/>
    </source>
</evidence>
<dbReference type="Proteomes" id="UP000199496">
    <property type="component" value="Unassembled WGS sequence"/>
</dbReference>
<dbReference type="SUPFAM" id="SSF52540">
    <property type="entry name" value="P-loop containing nucleoside triphosphate hydrolases"/>
    <property type="match status" value="2"/>
</dbReference>
<keyword evidence="4" id="KW-0067">ATP-binding</keyword>
<dbReference type="GO" id="GO:0004386">
    <property type="term" value="F:helicase activity"/>
    <property type="evidence" value="ECO:0007669"/>
    <property type="project" value="UniProtKB-KW"/>
</dbReference>
<organism evidence="7 8">
    <name type="scientific">Ectothiorhodospira magna</name>
    <dbReference type="NCBI Taxonomy" id="867345"/>
    <lineage>
        <taxon>Bacteria</taxon>
        <taxon>Pseudomonadati</taxon>
        <taxon>Pseudomonadota</taxon>
        <taxon>Gammaproteobacteria</taxon>
        <taxon>Chromatiales</taxon>
        <taxon>Ectothiorhodospiraceae</taxon>
        <taxon>Ectothiorhodospira</taxon>
    </lineage>
</organism>
<dbReference type="STRING" id="867345.SAMN05421693_11823"/>
<protein>
    <submittedName>
        <fullName evidence="7">Superfamily II DNA or RNA helicase</fullName>
    </submittedName>
</protein>